<evidence type="ECO:0000313" key="1">
    <source>
        <dbReference type="EMBL" id="MBO1359578.1"/>
    </source>
</evidence>
<dbReference type="SUPFAM" id="SSF158837">
    <property type="entry name" value="AGR C 984p-like"/>
    <property type="match status" value="1"/>
</dbReference>
<reference evidence="1 2" key="1">
    <citation type="submission" date="2021-03" db="EMBL/GenBank/DDBJ databases">
        <title>The complete genome sequence of Acetobacter sacchari TBRC 11175.</title>
        <authorList>
            <person name="Charoenyingcharoen P."/>
            <person name="Yukphan P."/>
        </authorList>
    </citation>
    <scope>NUCLEOTIDE SEQUENCE [LARGE SCALE GENOMIC DNA]</scope>
    <source>
        <strain evidence="1 2">TBRC 11175</strain>
    </source>
</reference>
<dbReference type="RefSeq" id="WP_207880846.1">
    <property type="nucleotide sequence ID" value="NZ_JAFVMF010000006.1"/>
</dbReference>
<comment type="caution">
    <text evidence="1">The sequence shown here is derived from an EMBL/GenBank/DDBJ whole genome shotgun (WGS) entry which is preliminary data.</text>
</comment>
<protein>
    <submittedName>
        <fullName evidence="1">DUF1217 domain-containing protein</fullName>
    </submittedName>
</protein>
<keyword evidence="2" id="KW-1185">Reference proteome</keyword>
<sequence>MSGTVSGLSPVATYLQAMTDESESAATYAKTDGAEKNYISTFEEDAVNIKSASSLMSNYKALAVVLGAYGLSSIQNETALVKDLLTQDPSSASSVAAKSANPAWQKFAAAFSVWNQASSSSSASSSSPFSDASSVSSIVTKYEESKYESHLNDSSNGSGIGNALYFTRAMTTDMTLSQIMSDSTLLKVVETVSGYDPTEFGALDYDQQVQMLKKSVNLSDFSSTEKIQKYAERYLAMLQITPQTSSQPATLLSLYGSDGSNTNVALSVFGISSASTSSLITALFG</sequence>
<accession>A0ABS3LUJ4</accession>
<dbReference type="EMBL" id="JAFVMF010000006">
    <property type="protein sequence ID" value="MBO1359578.1"/>
    <property type="molecule type" value="Genomic_DNA"/>
</dbReference>
<proteinExistence type="predicted"/>
<organism evidence="1 2">
    <name type="scientific">Acetobacter sacchari</name>
    <dbReference type="NCBI Taxonomy" id="2661687"/>
    <lineage>
        <taxon>Bacteria</taxon>
        <taxon>Pseudomonadati</taxon>
        <taxon>Pseudomonadota</taxon>
        <taxon>Alphaproteobacteria</taxon>
        <taxon>Acetobacterales</taxon>
        <taxon>Acetobacteraceae</taxon>
        <taxon>Acetobacter</taxon>
    </lineage>
</organism>
<dbReference type="Proteomes" id="UP000664771">
    <property type="component" value="Unassembled WGS sequence"/>
</dbReference>
<dbReference type="Gene3D" id="1.10.3700.10">
    <property type="entry name" value="AGR C 984p-like"/>
    <property type="match status" value="1"/>
</dbReference>
<gene>
    <name evidence="1" type="ORF">J2D73_07175</name>
</gene>
<evidence type="ECO:0000313" key="2">
    <source>
        <dbReference type="Proteomes" id="UP000664771"/>
    </source>
</evidence>
<dbReference type="InterPro" id="IPR010626">
    <property type="entry name" value="DUF1217"/>
</dbReference>
<dbReference type="InterPro" id="IPR023157">
    <property type="entry name" value="AGR-C-984p-like_sf"/>
</dbReference>
<dbReference type="Pfam" id="PF06748">
    <property type="entry name" value="DUF1217"/>
    <property type="match status" value="1"/>
</dbReference>
<name>A0ABS3LUJ4_9PROT</name>